<gene>
    <name evidence="1" type="ORF">ACFSAU_03005</name>
</gene>
<organism evidence="1 2">
    <name type="scientific">Halolamina litorea</name>
    <dbReference type="NCBI Taxonomy" id="1515593"/>
    <lineage>
        <taxon>Archaea</taxon>
        <taxon>Methanobacteriati</taxon>
        <taxon>Methanobacteriota</taxon>
        <taxon>Stenosarchaea group</taxon>
        <taxon>Halobacteria</taxon>
        <taxon>Halobacteriales</taxon>
        <taxon>Haloferacaceae</taxon>
    </lineage>
</organism>
<protein>
    <submittedName>
        <fullName evidence="1">Uncharacterized protein</fullName>
    </submittedName>
</protein>
<evidence type="ECO:0000313" key="2">
    <source>
        <dbReference type="Proteomes" id="UP001597139"/>
    </source>
</evidence>
<dbReference type="EMBL" id="JBHUCZ010000001">
    <property type="protein sequence ID" value="MFD1566449.1"/>
    <property type="molecule type" value="Genomic_DNA"/>
</dbReference>
<sequence>MTVRVFELRGVYVFEYDGEVPPSIEGAYNEFEGRYELASKTELDGLPESYELVEDPDPYRVEFRGDPPDSVTAAALFVEDGPMSTTVLCPDEDSVERAIDAGGRRVD</sequence>
<keyword evidence="2" id="KW-1185">Reference proteome</keyword>
<dbReference type="RefSeq" id="WP_267645728.1">
    <property type="nucleotide sequence ID" value="NZ_JANHGR010000001.1"/>
</dbReference>
<dbReference type="Proteomes" id="UP001597139">
    <property type="component" value="Unassembled WGS sequence"/>
</dbReference>
<accession>A0ABD6BPB5</accession>
<comment type="caution">
    <text evidence="1">The sequence shown here is derived from an EMBL/GenBank/DDBJ whole genome shotgun (WGS) entry which is preliminary data.</text>
</comment>
<proteinExistence type="predicted"/>
<name>A0ABD6BPB5_9EURY</name>
<evidence type="ECO:0000313" key="1">
    <source>
        <dbReference type="EMBL" id="MFD1566449.1"/>
    </source>
</evidence>
<dbReference type="AlphaFoldDB" id="A0ABD6BPB5"/>
<reference evidence="1 2" key="1">
    <citation type="journal article" date="2019" name="Int. J. Syst. Evol. Microbiol.">
        <title>The Global Catalogue of Microorganisms (GCM) 10K type strain sequencing project: providing services to taxonomists for standard genome sequencing and annotation.</title>
        <authorList>
            <consortium name="The Broad Institute Genomics Platform"/>
            <consortium name="The Broad Institute Genome Sequencing Center for Infectious Disease"/>
            <person name="Wu L."/>
            <person name="Ma J."/>
        </authorList>
    </citation>
    <scope>NUCLEOTIDE SEQUENCE [LARGE SCALE GENOMIC DNA]</scope>
    <source>
        <strain evidence="1 2">CGMCC 1.12859</strain>
    </source>
</reference>